<dbReference type="EMBL" id="JAFBEE010000037">
    <property type="protein sequence ID" value="MBM7616434.1"/>
    <property type="molecule type" value="Genomic_DNA"/>
</dbReference>
<gene>
    <name evidence="1" type="ORF">JOC73_003017</name>
</gene>
<dbReference type="Proteomes" id="UP001314796">
    <property type="component" value="Unassembled WGS sequence"/>
</dbReference>
<dbReference type="RefSeq" id="WP_204404635.1">
    <property type="nucleotide sequence ID" value="NZ_JAFBEE010000037.1"/>
</dbReference>
<accession>A0ABS2NV35</accession>
<proteinExistence type="predicted"/>
<reference evidence="1 2" key="1">
    <citation type="submission" date="2021-01" db="EMBL/GenBank/DDBJ databases">
        <title>Genomic Encyclopedia of Type Strains, Phase IV (KMG-IV): sequencing the most valuable type-strain genomes for metagenomic binning, comparative biology and taxonomic classification.</title>
        <authorList>
            <person name="Goeker M."/>
        </authorList>
    </citation>
    <scope>NUCLEOTIDE SEQUENCE [LARGE SCALE GENOMIC DNA]</scope>
    <source>
        <strain evidence="1 2">DSM 25890</strain>
    </source>
</reference>
<name>A0ABS2NV35_9FIRM</name>
<evidence type="ECO:0000313" key="2">
    <source>
        <dbReference type="Proteomes" id="UP001314796"/>
    </source>
</evidence>
<keyword evidence="2" id="KW-1185">Reference proteome</keyword>
<comment type="caution">
    <text evidence="1">The sequence shown here is derived from an EMBL/GenBank/DDBJ whole genome shotgun (WGS) entry which is preliminary data.</text>
</comment>
<protein>
    <submittedName>
        <fullName evidence="1">Uncharacterized protein</fullName>
    </submittedName>
</protein>
<organism evidence="1 2">
    <name type="scientific">Alkaliphilus hydrothermalis</name>
    <dbReference type="NCBI Taxonomy" id="1482730"/>
    <lineage>
        <taxon>Bacteria</taxon>
        <taxon>Bacillati</taxon>
        <taxon>Bacillota</taxon>
        <taxon>Clostridia</taxon>
        <taxon>Peptostreptococcales</taxon>
        <taxon>Natronincolaceae</taxon>
        <taxon>Alkaliphilus</taxon>
    </lineage>
</organism>
<sequence length="189" mass="22195">MITDKEIFNIIHSSRSIENKTELVYLHQKKCNNILLTFRESFKNYVISNWSDTESANCCEMKILLHENQGLLDDDKLLLSCLGGTRRDLRIFFSLISNYCFYFIEETEFDEENSIWKFTQVSEEELNSNIKLLLTQLIRELGYKKLDSESAKRIISDVQMEFVDDGNVTVFHCLFTDLVDLFDSKTVQE</sequence>
<evidence type="ECO:0000313" key="1">
    <source>
        <dbReference type="EMBL" id="MBM7616434.1"/>
    </source>
</evidence>